<evidence type="ECO:0000259" key="4">
    <source>
        <dbReference type="PROSITE" id="PS50048"/>
    </source>
</evidence>
<dbReference type="Pfam" id="PF00172">
    <property type="entry name" value="Zn_clus"/>
    <property type="match status" value="1"/>
</dbReference>
<name>A0A0F4ZJI1_9PEZI</name>
<reference evidence="5 6" key="1">
    <citation type="submission" date="2015-03" db="EMBL/GenBank/DDBJ databases">
        <authorList>
            <person name="Radwan O."/>
            <person name="Al-Naeli F.A."/>
            <person name="Rendon G.A."/>
            <person name="Fields C."/>
        </authorList>
    </citation>
    <scope>NUCLEOTIDE SEQUENCE [LARGE SCALE GENOMIC DNA]</scope>
    <source>
        <strain evidence="5">CR-DP1</strain>
    </source>
</reference>
<dbReference type="InterPro" id="IPR053178">
    <property type="entry name" value="Osmoadaptation_assoc"/>
</dbReference>
<dbReference type="InterPro" id="IPR036864">
    <property type="entry name" value="Zn2-C6_fun-type_DNA-bd_sf"/>
</dbReference>
<dbReference type="OrthoDB" id="3145928at2759"/>
<dbReference type="GO" id="GO:0000981">
    <property type="term" value="F:DNA-binding transcription factor activity, RNA polymerase II-specific"/>
    <property type="evidence" value="ECO:0007669"/>
    <property type="project" value="InterPro"/>
</dbReference>
<dbReference type="Gene3D" id="4.10.240.10">
    <property type="entry name" value="Zn(2)-C6 fungal-type DNA-binding domain"/>
    <property type="match status" value="1"/>
</dbReference>
<dbReference type="AlphaFoldDB" id="A0A0F4ZJI1"/>
<dbReference type="PANTHER" id="PTHR38111">
    <property type="entry name" value="ZN(2)-C6 FUNGAL-TYPE DOMAIN-CONTAINING PROTEIN-RELATED"/>
    <property type="match status" value="1"/>
</dbReference>
<feature type="compositionally biased region" description="Pro residues" evidence="2">
    <location>
        <begin position="119"/>
        <end position="137"/>
    </location>
</feature>
<dbReference type="PANTHER" id="PTHR38111:SF9">
    <property type="entry name" value="ZN(2)-C6 FUNGAL-TYPE DOMAIN-CONTAINING PROTEIN"/>
    <property type="match status" value="1"/>
</dbReference>
<keyword evidence="3" id="KW-0472">Membrane</keyword>
<dbReference type="SUPFAM" id="SSF57701">
    <property type="entry name" value="Zn2/Cys6 DNA-binding domain"/>
    <property type="match status" value="1"/>
</dbReference>
<dbReference type="PROSITE" id="PS00463">
    <property type="entry name" value="ZN2_CY6_FUNGAL_1"/>
    <property type="match status" value="1"/>
</dbReference>
<evidence type="ECO:0000256" key="2">
    <source>
        <dbReference type="SAM" id="MobiDB-lite"/>
    </source>
</evidence>
<keyword evidence="6" id="KW-1185">Reference proteome</keyword>
<evidence type="ECO:0000256" key="1">
    <source>
        <dbReference type="ARBA" id="ARBA00023242"/>
    </source>
</evidence>
<organism evidence="5 6">
    <name type="scientific">Thielaviopsis punctulata</name>
    <dbReference type="NCBI Taxonomy" id="72032"/>
    <lineage>
        <taxon>Eukaryota</taxon>
        <taxon>Fungi</taxon>
        <taxon>Dikarya</taxon>
        <taxon>Ascomycota</taxon>
        <taxon>Pezizomycotina</taxon>
        <taxon>Sordariomycetes</taxon>
        <taxon>Hypocreomycetidae</taxon>
        <taxon>Microascales</taxon>
        <taxon>Ceratocystidaceae</taxon>
        <taxon>Thielaviopsis</taxon>
    </lineage>
</organism>
<comment type="caution">
    <text evidence="5">The sequence shown here is derived from an EMBL/GenBank/DDBJ whole genome shotgun (WGS) entry which is preliminary data.</text>
</comment>
<dbReference type="InterPro" id="IPR001138">
    <property type="entry name" value="Zn2Cys6_DnaBD"/>
</dbReference>
<dbReference type="SMART" id="SM00066">
    <property type="entry name" value="GAL4"/>
    <property type="match status" value="1"/>
</dbReference>
<keyword evidence="3" id="KW-0812">Transmembrane</keyword>
<evidence type="ECO:0000313" key="6">
    <source>
        <dbReference type="Proteomes" id="UP000033483"/>
    </source>
</evidence>
<sequence length="539" mass="58878">MVGVPGKYKGCETCRRRRVKCDNIRPVCRKCVTTGRHCEGYERQMIFITATPEDGGRCSSHPPRSTSKKFRSDAASIKSHGSASGSTSAGSSPSPSASTATAIATATPPMAVHQQQQLPLPPLPPTTQFPLPSPPISNGPVSLPNLSPGAPLRSAWDDALFLVDKHQAYYPTQIVSLQTRLAQVARGGSGLVSLPSYHVPDLRSVGADREYNVAGQCIVNVGDGNGMCVFLYEPNNYAASPDIAAWRSPQEYMGSVQASQPRAFCMFPAHHFFSRVYRPSTISWALLTRTPTHLAHRDWIELPWEYHPKSLADRLFDILAQLPALLQRADAIEAEAPNTARSLKIPEVFSHLLYIDRQLSAWCRTAAQSADDVHQHSYWMTQAGSDAASGLPFTKTFVFQDGATAVGFLFFWMASLLLGRSISALHRAYMQALQLNYGMYAVVPEELNIDLAQYQRDGMLATNICCALDFALSATAQPDLLIGPLTVADMYFKGLQATGSGAGQLETMWCEGFRRRMAAKGQHITGVVGSRAWTEYGAF</sequence>
<feature type="domain" description="Zn(2)-C6 fungal-type" evidence="4">
    <location>
        <begin position="10"/>
        <end position="38"/>
    </location>
</feature>
<dbReference type="GO" id="GO:0008270">
    <property type="term" value="F:zinc ion binding"/>
    <property type="evidence" value="ECO:0007669"/>
    <property type="project" value="InterPro"/>
</dbReference>
<keyword evidence="3" id="KW-1133">Transmembrane helix</keyword>
<dbReference type="CDD" id="cd00067">
    <property type="entry name" value="GAL4"/>
    <property type="match status" value="1"/>
</dbReference>
<keyword evidence="1" id="KW-0539">Nucleus</keyword>
<feature type="region of interest" description="Disordered" evidence="2">
    <location>
        <begin position="52"/>
        <end position="141"/>
    </location>
</feature>
<accession>A0A0F4ZJI1</accession>
<proteinExistence type="predicted"/>
<feature type="transmembrane region" description="Helical" evidence="3">
    <location>
        <begin position="397"/>
        <end position="418"/>
    </location>
</feature>
<gene>
    <name evidence="5" type="ORF">TD95_001030</name>
</gene>
<dbReference type="EMBL" id="LAEV01000406">
    <property type="protein sequence ID" value="KKA30370.1"/>
    <property type="molecule type" value="Genomic_DNA"/>
</dbReference>
<evidence type="ECO:0000256" key="3">
    <source>
        <dbReference type="SAM" id="Phobius"/>
    </source>
</evidence>
<evidence type="ECO:0000313" key="5">
    <source>
        <dbReference type="EMBL" id="KKA30370.1"/>
    </source>
</evidence>
<feature type="compositionally biased region" description="Low complexity" evidence="2">
    <location>
        <begin position="74"/>
        <end position="118"/>
    </location>
</feature>
<dbReference type="Proteomes" id="UP000033483">
    <property type="component" value="Unassembled WGS sequence"/>
</dbReference>
<protein>
    <recommendedName>
        <fullName evidence="4">Zn(2)-C6 fungal-type domain-containing protein</fullName>
    </recommendedName>
</protein>
<dbReference type="PROSITE" id="PS50048">
    <property type="entry name" value="ZN2_CY6_FUNGAL_2"/>
    <property type="match status" value="1"/>
</dbReference>